<evidence type="ECO:0000259" key="2">
    <source>
        <dbReference type="Pfam" id="PF01419"/>
    </source>
</evidence>
<dbReference type="AlphaFoldDB" id="S3D8N7"/>
<dbReference type="GeneID" id="19465585"/>
<dbReference type="InterPro" id="IPR036404">
    <property type="entry name" value="Jacalin-like_lectin_dom_sf"/>
</dbReference>
<feature type="compositionally biased region" description="Acidic residues" evidence="1">
    <location>
        <begin position="416"/>
        <end position="433"/>
    </location>
</feature>
<dbReference type="KEGG" id="glz:GLAREA_06532"/>
<dbReference type="OrthoDB" id="3758675at2759"/>
<feature type="compositionally biased region" description="Acidic residues" evidence="1">
    <location>
        <begin position="519"/>
        <end position="530"/>
    </location>
</feature>
<dbReference type="Proteomes" id="UP000016922">
    <property type="component" value="Unassembled WGS sequence"/>
</dbReference>
<dbReference type="EMBL" id="KE145358">
    <property type="protein sequence ID" value="EPE33519.1"/>
    <property type="molecule type" value="Genomic_DNA"/>
</dbReference>
<feature type="compositionally biased region" description="Acidic residues" evidence="1">
    <location>
        <begin position="489"/>
        <end position="504"/>
    </location>
</feature>
<dbReference type="RefSeq" id="XP_008080136.1">
    <property type="nucleotide sequence ID" value="XM_008081945.1"/>
</dbReference>
<keyword evidence="4" id="KW-1185">Reference proteome</keyword>
<proteinExistence type="predicted"/>
<accession>S3D8N7</accession>
<dbReference type="HOGENOM" id="CLU_448367_0_0_1"/>
<dbReference type="Gene3D" id="2.100.10.30">
    <property type="entry name" value="Jacalin-like lectin domain"/>
    <property type="match status" value="1"/>
</dbReference>
<feature type="compositionally biased region" description="Acidic residues" evidence="1">
    <location>
        <begin position="360"/>
        <end position="409"/>
    </location>
</feature>
<feature type="compositionally biased region" description="Basic and acidic residues" evidence="1">
    <location>
        <begin position="343"/>
        <end position="359"/>
    </location>
</feature>
<reference evidence="3 4" key="1">
    <citation type="journal article" date="2013" name="BMC Genomics">
        <title>Genomics-driven discovery of the pneumocandin biosynthetic gene cluster in the fungus Glarea lozoyensis.</title>
        <authorList>
            <person name="Chen L."/>
            <person name="Yue Q."/>
            <person name="Zhang X."/>
            <person name="Xiang M."/>
            <person name="Wang C."/>
            <person name="Li S."/>
            <person name="Che Y."/>
            <person name="Ortiz-Lopez F.J."/>
            <person name="Bills G.F."/>
            <person name="Liu X."/>
            <person name="An Z."/>
        </authorList>
    </citation>
    <scope>NUCLEOTIDE SEQUENCE [LARGE SCALE GENOMIC DNA]</scope>
    <source>
        <strain evidence="4">ATCC 20868 / MF5171</strain>
    </source>
</reference>
<feature type="region of interest" description="Disordered" evidence="1">
    <location>
        <begin position="342"/>
        <end position="609"/>
    </location>
</feature>
<organism evidence="3 4">
    <name type="scientific">Glarea lozoyensis (strain ATCC 20868 / MF5171)</name>
    <dbReference type="NCBI Taxonomy" id="1116229"/>
    <lineage>
        <taxon>Eukaryota</taxon>
        <taxon>Fungi</taxon>
        <taxon>Dikarya</taxon>
        <taxon>Ascomycota</taxon>
        <taxon>Pezizomycotina</taxon>
        <taxon>Leotiomycetes</taxon>
        <taxon>Helotiales</taxon>
        <taxon>Helotiaceae</taxon>
        <taxon>Glarea</taxon>
    </lineage>
</organism>
<evidence type="ECO:0000313" key="4">
    <source>
        <dbReference type="Proteomes" id="UP000016922"/>
    </source>
</evidence>
<keyword evidence="3" id="KW-0430">Lectin</keyword>
<dbReference type="Pfam" id="PF01419">
    <property type="entry name" value="Jacalin"/>
    <property type="match status" value="1"/>
</dbReference>
<dbReference type="eggNOG" id="ENOG502RHZ5">
    <property type="taxonomic scope" value="Eukaryota"/>
</dbReference>
<dbReference type="Gene3D" id="2.170.15.10">
    <property type="entry name" value="Proaerolysin, chain A, domain 3"/>
    <property type="match status" value="1"/>
</dbReference>
<sequence>MSESYSADLFVLNKPVGGNGGADFKAIGLPGSFVKEIKIYHGTMKWGSGRRGFIQGLELEFTDGKRTSAGNTDSSNPFEMCVLDVSKDEKVKSISLWGMGSGQWDRTSEIYLETNKGTKLSAGAKDTKKKENEFKMSIGSGLLLGFQGRAGGCIDSLAPIFLKPVAKKYIDKVSYPDFDVSNKEFLEMQYLDRATSVWKGVSGTSKVQSERSFTTSNTWTTTTNIENSIGFSITAKIPLVSEATVSDTLTMGKEKSYESAETETKLLRCEQEVPMDDENDNFELRAIFYSGKQDVAYKGTFNVVTEDGQKFSFPTSGTLKQVMCSRVDVQIARIGEIGENDEPEFKSIKGGKGNEMRSLDDEDDVVDEERGAEDEAVENEDFNEAANYEDDTTGEQVEEYADDAQDNEDPTYNQNEDAEPEYQAEPEVEENESNEYNRDGAEEEPTDSNEYTQNEDAEEEPAERSYDQENENTGSDEYAENTEERSADATDEPEAENEYAEETITEDREYQAEQSESNDYNEENVADESSEQVQEQYAPNEYNEDAYVVEPVEPVQETGYGDEYSESQQEKYKVQAQVSEYEVEEEREGGGYYDNNAGSRYQSHEASYA</sequence>
<feature type="domain" description="Jacalin-type lectin" evidence="2">
    <location>
        <begin position="14"/>
        <end position="157"/>
    </location>
</feature>
<name>S3D8N7_GLAL2</name>
<evidence type="ECO:0000256" key="1">
    <source>
        <dbReference type="SAM" id="MobiDB-lite"/>
    </source>
</evidence>
<feature type="compositionally biased region" description="Polar residues" evidence="1">
    <location>
        <begin position="596"/>
        <end position="609"/>
    </location>
</feature>
<dbReference type="InterPro" id="IPR001229">
    <property type="entry name" value="Jacalin-like_lectin_dom"/>
</dbReference>
<gene>
    <name evidence="3" type="ORF">GLAREA_06532</name>
</gene>
<protein>
    <submittedName>
        <fullName evidence="3">Mannose-binding lectin</fullName>
    </submittedName>
</protein>
<dbReference type="GO" id="GO:0030246">
    <property type="term" value="F:carbohydrate binding"/>
    <property type="evidence" value="ECO:0007669"/>
    <property type="project" value="UniProtKB-KW"/>
</dbReference>
<feature type="compositionally biased region" description="Acidic residues" evidence="1">
    <location>
        <begin position="441"/>
        <end position="461"/>
    </location>
</feature>
<evidence type="ECO:0000313" key="3">
    <source>
        <dbReference type="EMBL" id="EPE33519.1"/>
    </source>
</evidence>
<dbReference type="SUPFAM" id="SSF51101">
    <property type="entry name" value="Mannose-binding lectins"/>
    <property type="match status" value="1"/>
</dbReference>